<dbReference type="GO" id="GO:0004497">
    <property type="term" value="F:monooxygenase activity"/>
    <property type="evidence" value="ECO:0007669"/>
    <property type="project" value="UniProtKB-KW"/>
</dbReference>
<protein>
    <submittedName>
        <fullName evidence="1">Flavin containing monooxygenase FMO GS-OX-like protein</fullName>
    </submittedName>
</protein>
<accession>A0A392SS92</accession>
<dbReference type="Gene3D" id="3.50.50.60">
    <property type="entry name" value="FAD/NAD(P)-binding domain"/>
    <property type="match status" value="1"/>
</dbReference>
<reference evidence="1 2" key="1">
    <citation type="journal article" date="2018" name="Front. Plant Sci.">
        <title>Red Clover (Trifolium pratense) and Zigzag Clover (T. medium) - A Picture of Genomic Similarities and Differences.</title>
        <authorList>
            <person name="Dluhosova J."/>
            <person name="Istvanek J."/>
            <person name="Nedelnik J."/>
            <person name="Repkova J."/>
        </authorList>
    </citation>
    <scope>NUCLEOTIDE SEQUENCE [LARGE SCALE GENOMIC DNA]</scope>
    <source>
        <strain evidence="2">cv. 10/8</strain>
        <tissue evidence="1">Leaf</tissue>
    </source>
</reference>
<keyword evidence="1" id="KW-0503">Monooxygenase</keyword>
<keyword evidence="2" id="KW-1185">Reference proteome</keyword>
<comment type="caution">
    <text evidence="1">The sequence shown here is derived from an EMBL/GenBank/DDBJ whole genome shotgun (WGS) entry which is preliminary data.</text>
</comment>
<dbReference type="EMBL" id="LXQA010421958">
    <property type="protein sequence ID" value="MCI50790.1"/>
    <property type="molecule type" value="Genomic_DNA"/>
</dbReference>
<dbReference type="Proteomes" id="UP000265520">
    <property type="component" value="Unassembled WGS sequence"/>
</dbReference>
<proteinExistence type="predicted"/>
<dbReference type="AlphaFoldDB" id="A0A392SS92"/>
<sequence length="44" mass="4682">VVVLIGGAASAVDISRDVATVAKEVHIAARSVEEDHKAWKVTWP</sequence>
<dbReference type="InterPro" id="IPR036188">
    <property type="entry name" value="FAD/NAD-bd_sf"/>
</dbReference>
<evidence type="ECO:0000313" key="2">
    <source>
        <dbReference type="Proteomes" id="UP000265520"/>
    </source>
</evidence>
<name>A0A392SS92_9FABA</name>
<evidence type="ECO:0000313" key="1">
    <source>
        <dbReference type="EMBL" id="MCI50790.1"/>
    </source>
</evidence>
<keyword evidence="1" id="KW-0560">Oxidoreductase</keyword>
<organism evidence="1 2">
    <name type="scientific">Trifolium medium</name>
    <dbReference type="NCBI Taxonomy" id="97028"/>
    <lineage>
        <taxon>Eukaryota</taxon>
        <taxon>Viridiplantae</taxon>
        <taxon>Streptophyta</taxon>
        <taxon>Embryophyta</taxon>
        <taxon>Tracheophyta</taxon>
        <taxon>Spermatophyta</taxon>
        <taxon>Magnoliopsida</taxon>
        <taxon>eudicotyledons</taxon>
        <taxon>Gunneridae</taxon>
        <taxon>Pentapetalae</taxon>
        <taxon>rosids</taxon>
        <taxon>fabids</taxon>
        <taxon>Fabales</taxon>
        <taxon>Fabaceae</taxon>
        <taxon>Papilionoideae</taxon>
        <taxon>50 kb inversion clade</taxon>
        <taxon>NPAAA clade</taxon>
        <taxon>Hologalegina</taxon>
        <taxon>IRL clade</taxon>
        <taxon>Trifolieae</taxon>
        <taxon>Trifolium</taxon>
    </lineage>
</organism>
<feature type="non-terminal residue" evidence="1">
    <location>
        <position position="1"/>
    </location>
</feature>